<sequence>MDLASQPGLTILLVHNNYQQRGGEDVVAEAEAELLRAAGHEVFLYQRHNDELKSMPPLAAGLSALWPRRAARELAGMCDIVRPDLIHVHNTFPLIAAAPHWAARRRGIPVVQTLHNFRLLCPQAMLLRDGKICRDCVGRLPWRAVARSCYHDSLPQSAAVAGALAAHRLAGSYRHPRLHFIAPSRFSRDQFIAGGLPASRLHVKPNFVTPAGAPDWRHRAGGLYVGRLAEEKGARVLAAAAPLLRAANVHAAGVDAYACGVADALATASPPAAAVQPVPAASPGAGRGEASALGGPLLRIAGDGPLAPELARAWPGAMLGRQTPEQVRALLHGSLFLVAPSICLETFGLSAVEAFSCGTPVIASAHGGLGELVEDGVTGLHVKPGCAADLAAKIAWACANPEAMLRMGRTAYARYLAHYTPERNLATLLRIYHAALSAQQGERHEA</sequence>
<reference evidence="4" key="1">
    <citation type="submission" date="2016-10" db="EMBL/GenBank/DDBJ databases">
        <authorList>
            <person name="Varghese N."/>
            <person name="Submissions S."/>
        </authorList>
    </citation>
    <scope>NUCLEOTIDE SEQUENCE [LARGE SCALE GENOMIC DNA]</scope>
    <source>
        <strain evidence="4">CGMCC 1.11014</strain>
    </source>
</reference>
<evidence type="ECO:0000259" key="1">
    <source>
        <dbReference type="Pfam" id="PF00534"/>
    </source>
</evidence>
<dbReference type="PANTHER" id="PTHR45947:SF13">
    <property type="entry name" value="TRANSFERASE"/>
    <property type="match status" value="1"/>
</dbReference>
<evidence type="ECO:0000259" key="2">
    <source>
        <dbReference type="Pfam" id="PF13439"/>
    </source>
</evidence>
<dbReference type="RefSeq" id="WP_229490363.1">
    <property type="nucleotide sequence ID" value="NZ_FPBO01000014.1"/>
</dbReference>
<dbReference type="Proteomes" id="UP000199391">
    <property type="component" value="Unassembled WGS sequence"/>
</dbReference>
<feature type="domain" description="Glycosyltransferase subfamily 4-like N-terminal" evidence="2">
    <location>
        <begin position="22"/>
        <end position="209"/>
    </location>
</feature>
<accession>A0A1I7K2P0</accession>
<dbReference type="InterPro" id="IPR028098">
    <property type="entry name" value="Glyco_trans_4-like_N"/>
</dbReference>
<organism evidence="3 4">
    <name type="scientific">Pseudoduganella namucuonensis</name>
    <dbReference type="NCBI Taxonomy" id="1035707"/>
    <lineage>
        <taxon>Bacteria</taxon>
        <taxon>Pseudomonadati</taxon>
        <taxon>Pseudomonadota</taxon>
        <taxon>Betaproteobacteria</taxon>
        <taxon>Burkholderiales</taxon>
        <taxon>Oxalobacteraceae</taxon>
        <taxon>Telluria group</taxon>
        <taxon>Pseudoduganella</taxon>
    </lineage>
</organism>
<dbReference type="Pfam" id="PF00534">
    <property type="entry name" value="Glycos_transf_1"/>
    <property type="match status" value="1"/>
</dbReference>
<dbReference type="InterPro" id="IPR001296">
    <property type="entry name" value="Glyco_trans_1"/>
</dbReference>
<proteinExistence type="predicted"/>
<dbReference type="PANTHER" id="PTHR45947">
    <property type="entry name" value="SULFOQUINOVOSYL TRANSFERASE SQD2"/>
    <property type="match status" value="1"/>
</dbReference>
<dbReference type="AlphaFoldDB" id="A0A1I7K2P0"/>
<dbReference type="Gene3D" id="3.40.50.2000">
    <property type="entry name" value="Glycogen Phosphorylase B"/>
    <property type="match status" value="2"/>
</dbReference>
<gene>
    <name evidence="3" type="ORF">SAMN05216552_1014106</name>
</gene>
<name>A0A1I7K2P0_9BURK</name>
<protein>
    <submittedName>
        <fullName evidence="3">Glycosyltransferase involved in cell wall bisynthesis</fullName>
    </submittedName>
</protein>
<feature type="domain" description="Glycosyl transferase family 1" evidence="1">
    <location>
        <begin position="318"/>
        <end position="413"/>
    </location>
</feature>
<evidence type="ECO:0000313" key="4">
    <source>
        <dbReference type="Proteomes" id="UP000199391"/>
    </source>
</evidence>
<dbReference type="STRING" id="1035707.SAMN05216552_1014106"/>
<dbReference type="InterPro" id="IPR050194">
    <property type="entry name" value="Glycosyltransferase_grp1"/>
</dbReference>
<dbReference type="SUPFAM" id="SSF53756">
    <property type="entry name" value="UDP-Glycosyltransferase/glycogen phosphorylase"/>
    <property type="match status" value="1"/>
</dbReference>
<evidence type="ECO:0000313" key="3">
    <source>
        <dbReference type="EMBL" id="SFU91635.1"/>
    </source>
</evidence>
<keyword evidence="3" id="KW-0808">Transferase</keyword>
<keyword evidence="4" id="KW-1185">Reference proteome</keyword>
<dbReference type="Pfam" id="PF13439">
    <property type="entry name" value="Glyco_transf_4"/>
    <property type="match status" value="1"/>
</dbReference>
<dbReference type="EMBL" id="FPBO01000014">
    <property type="protein sequence ID" value="SFU91635.1"/>
    <property type="molecule type" value="Genomic_DNA"/>
</dbReference>
<dbReference type="GO" id="GO:0016757">
    <property type="term" value="F:glycosyltransferase activity"/>
    <property type="evidence" value="ECO:0007669"/>
    <property type="project" value="InterPro"/>
</dbReference>